<evidence type="ECO:0000256" key="5">
    <source>
        <dbReference type="ARBA" id="ARBA00023136"/>
    </source>
</evidence>
<evidence type="ECO:0000256" key="3">
    <source>
        <dbReference type="ARBA" id="ARBA00022692"/>
    </source>
</evidence>
<dbReference type="EMBL" id="HG994365">
    <property type="protein sequence ID" value="CAF2073717.1"/>
    <property type="molecule type" value="Genomic_DNA"/>
</dbReference>
<dbReference type="InterPro" id="IPR008892">
    <property type="entry name" value="COR413"/>
</dbReference>
<evidence type="ECO:0000256" key="4">
    <source>
        <dbReference type="ARBA" id="ARBA00022989"/>
    </source>
</evidence>
<comment type="similarity">
    <text evidence="2">Belongs to the Cold-regulated 413 protein family.</text>
</comment>
<evidence type="ECO:0000313" key="6">
    <source>
        <dbReference type="EMBL" id="CAF2073717.1"/>
    </source>
</evidence>
<name>A0A816RK00_BRANA</name>
<proteinExistence type="inferred from homology"/>
<dbReference type="AlphaFoldDB" id="A0A816RK00"/>
<protein>
    <submittedName>
        <fullName evidence="6">(rape) hypothetical protein</fullName>
    </submittedName>
</protein>
<comment type="subcellular location">
    <subcellularLocation>
        <location evidence="1">Membrane</location>
        <topology evidence="1">Multi-pass membrane protein</topology>
    </subcellularLocation>
</comment>
<organism evidence="6">
    <name type="scientific">Brassica napus</name>
    <name type="common">Rape</name>
    <dbReference type="NCBI Taxonomy" id="3708"/>
    <lineage>
        <taxon>Eukaryota</taxon>
        <taxon>Viridiplantae</taxon>
        <taxon>Streptophyta</taxon>
        <taxon>Embryophyta</taxon>
        <taxon>Tracheophyta</taxon>
        <taxon>Spermatophyta</taxon>
        <taxon>Magnoliopsida</taxon>
        <taxon>eudicotyledons</taxon>
        <taxon>Gunneridae</taxon>
        <taxon>Pentapetalae</taxon>
        <taxon>rosids</taxon>
        <taxon>malvids</taxon>
        <taxon>Brassicales</taxon>
        <taxon>Brassicaceae</taxon>
        <taxon>Brassiceae</taxon>
        <taxon>Brassica</taxon>
    </lineage>
</organism>
<evidence type="ECO:0000256" key="1">
    <source>
        <dbReference type="ARBA" id="ARBA00004141"/>
    </source>
</evidence>
<keyword evidence="3" id="KW-0812">Transmembrane</keyword>
<gene>
    <name evidence="6" type="ORF">DARMORV10_C01P29580.1</name>
</gene>
<evidence type="ECO:0000256" key="2">
    <source>
        <dbReference type="ARBA" id="ARBA00005852"/>
    </source>
</evidence>
<accession>A0A816RK00</accession>
<sequence>QIRYGSSSSVRFTSDFRFFPSRLLLVVSPHFFVHHIRGTWIGSAIRLFRGCYLLQEYIQVSGEFMN</sequence>
<dbReference type="Proteomes" id="UP001295469">
    <property type="component" value="Chromosome C01"/>
</dbReference>
<reference evidence="6" key="1">
    <citation type="submission" date="2021-01" db="EMBL/GenBank/DDBJ databases">
        <authorList>
            <consortium name="Genoscope - CEA"/>
            <person name="William W."/>
        </authorList>
    </citation>
    <scope>NUCLEOTIDE SEQUENCE</scope>
</reference>
<dbReference type="Pfam" id="PF05562">
    <property type="entry name" value="WCOR413"/>
    <property type="match status" value="1"/>
</dbReference>
<keyword evidence="4" id="KW-1133">Transmembrane helix</keyword>
<dbReference type="GO" id="GO:0016020">
    <property type="term" value="C:membrane"/>
    <property type="evidence" value="ECO:0007669"/>
    <property type="project" value="UniProtKB-SubCell"/>
</dbReference>
<keyword evidence="5" id="KW-0472">Membrane</keyword>
<feature type="non-terminal residue" evidence="6">
    <location>
        <position position="1"/>
    </location>
</feature>